<dbReference type="InterPro" id="IPR000608">
    <property type="entry name" value="UBC"/>
</dbReference>
<keyword evidence="4 15" id="KW-0812">Transmembrane</keyword>
<evidence type="ECO:0000256" key="13">
    <source>
        <dbReference type="ARBA" id="ARBA00042181"/>
    </source>
</evidence>
<protein>
    <recommendedName>
        <fullName evidence="11">Ubiquitin-conjugating enzyme E2 6</fullName>
        <ecNumber evidence="2">2.3.2.23</ecNumber>
    </recommendedName>
    <alternativeName>
        <fullName evidence="13">E2 ubiquitin-conjugating enzyme 6</fullName>
    </alternativeName>
    <alternativeName>
        <fullName evidence="14">Ubiquitin carrier protein UBC6</fullName>
    </alternativeName>
    <alternativeName>
        <fullName evidence="12">Ubiquitin-protein ligase UBC6</fullName>
    </alternativeName>
</protein>
<keyword evidence="6" id="KW-0833">Ubl conjugation pathway</keyword>
<dbReference type="FunFam" id="3.10.110.10:FF:000023">
    <property type="entry name" value="Ubiquitin-conjugating enzyme E2 J2"/>
    <property type="match status" value="1"/>
</dbReference>
<dbReference type="PANTHER" id="PTHR24067">
    <property type="entry name" value="UBIQUITIN-CONJUGATING ENZYME E2"/>
    <property type="match status" value="1"/>
</dbReference>
<evidence type="ECO:0000256" key="10">
    <source>
        <dbReference type="ARBA" id="ARBA00023136"/>
    </source>
</evidence>
<dbReference type="CDD" id="cd23799">
    <property type="entry name" value="UBCc_UBE2J"/>
    <property type="match status" value="1"/>
</dbReference>
<organism evidence="17 18">
    <name type="scientific">Brettanomyces naardenensis</name>
    <name type="common">Yeast</name>
    <dbReference type="NCBI Taxonomy" id="13370"/>
    <lineage>
        <taxon>Eukaryota</taxon>
        <taxon>Fungi</taxon>
        <taxon>Dikarya</taxon>
        <taxon>Ascomycota</taxon>
        <taxon>Saccharomycotina</taxon>
        <taxon>Pichiomycetes</taxon>
        <taxon>Pichiales</taxon>
        <taxon>Pichiaceae</taxon>
        <taxon>Brettanomyces</taxon>
    </lineage>
</organism>
<keyword evidence="18" id="KW-1185">Reference proteome</keyword>
<keyword evidence="7" id="KW-0256">Endoplasmic reticulum</keyword>
<name>A0A448YR48_BRENA</name>
<dbReference type="Proteomes" id="UP000290900">
    <property type="component" value="Unassembled WGS sequence"/>
</dbReference>
<comment type="subcellular location">
    <subcellularLocation>
        <location evidence="1">Endoplasmic reticulum membrane</location>
    </subcellularLocation>
</comment>
<evidence type="ECO:0000256" key="2">
    <source>
        <dbReference type="ARBA" id="ARBA00012486"/>
    </source>
</evidence>
<dbReference type="FunCoup" id="A0A448YR48">
    <property type="interactions" value="968"/>
</dbReference>
<evidence type="ECO:0000256" key="9">
    <source>
        <dbReference type="ARBA" id="ARBA00022989"/>
    </source>
</evidence>
<feature type="domain" description="UBC core" evidence="16">
    <location>
        <begin position="4"/>
        <end position="162"/>
    </location>
</feature>
<dbReference type="SUPFAM" id="SSF54495">
    <property type="entry name" value="UBC-like"/>
    <property type="match status" value="1"/>
</dbReference>
<dbReference type="GO" id="GO:0061631">
    <property type="term" value="F:ubiquitin conjugating enzyme activity"/>
    <property type="evidence" value="ECO:0007669"/>
    <property type="project" value="UniProtKB-EC"/>
</dbReference>
<keyword evidence="9 15" id="KW-1133">Transmembrane helix</keyword>
<keyword evidence="3" id="KW-0808">Transferase</keyword>
<evidence type="ECO:0000256" key="7">
    <source>
        <dbReference type="ARBA" id="ARBA00022824"/>
    </source>
</evidence>
<dbReference type="SMART" id="SM00212">
    <property type="entry name" value="UBCc"/>
    <property type="match status" value="1"/>
</dbReference>
<evidence type="ECO:0000256" key="4">
    <source>
        <dbReference type="ARBA" id="ARBA00022692"/>
    </source>
</evidence>
<dbReference type="EC" id="2.3.2.23" evidence="2"/>
<dbReference type="Gene3D" id="3.10.110.10">
    <property type="entry name" value="Ubiquitin Conjugating Enzyme"/>
    <property type="match status" value="1"/>
</dbReference>
<dbReference type="Pfam" id="PF00179">
    <property type="entry name" value="UQ_con"/>
    <property type="match status" value="1"/>
</dbReference>
<evidence type="ECO:0000256" key="1">
    <source>
        <dbReference type="ARBA" id="ARBA00004586"/>
    </source>
</evidence>
<gene>
    <name evidence="17" type="ORF">BRENAR_LOCUS4049</name>
</gene>
<keyword evidence="10 15" id="KW-0472">Membrane</keyword>
<evidence type="ECO:0000259" key="16">
    <source>
        <dbReference type="PROSITE" id="PS50127"/>
    </source>
</evidence>
<dbReference type="EMBL" id="CAACVR010000045">
    <property type="protein sequence ID" value="VEU23318.1"/>
    <property type="molecule type" value="Genomic_DNA"/>
</dbReference>
<evidence type="ECO:0000256" key="6">
    <source>
        <dbReference type="ARBA" id="ARBA00022786"/>
    </source>
</evidence>
<feature type="transmembrane region" description="Helical" evidence="15">
    <location>
        <begin position="227"/>
        <end position="245"/>
    </location>
</feature>
<reference evidence="17 18" key="1">
    <citation type="submission" date="2018-12" db="EMBL/GenBank/DDBJ databases">
        <authorList>
            <person name="Tiukova I."/>
            <person name="Dainat J."/>
        </authorList>
    </citation>
    <scope>NUCLEOTIDE SEQUENCE [LARGE SCALE GENOMIC DNA]</scope>
</reference>
<dbReference type="PROSITE" id="PS50127">
    <property type="entry name" value="UBC_2"/>
    <property type="match status" value="1"/>
</dbReference>
<dbReference type="InParanoid" id="A0A448YR48"/>
<keyword evidence="8" id="KW-0067">ATP-binding</keyword>
<accession>A0A448YR48</accession>
<evidence type="ECO:0000256" key="15">
    <source>
        <dbReference type="SAM" id="Phobius"/>
    </source>
</evidence>
<dbReference type="OrthoDB" id="1158011at2759"/>
<evidence type="ECO:0000256" key="14">
    <source>
        <dbReference type="ARBA" id="ARBA00042191"/>
    </source>
</evidence>
<proteinExistence type="predicted"/>
<dbReference type="InterPro" id="IPR050113">
    <property type="entry name" value="Ub_conjugating_enzyme"/>
</dbReference>
<evidence type="ECO:0000313" key="17">
    <source>
        <dbReference type="EMBL" id="VEU23318.1"/>
    </source>
</evidence>
<dbReference type="AlphaFoldDB" id="A0A448YR48"/>
<evidence type="ECO:0000256" key="5">
    <source>
        <dbReference type="ARBA" id="ARBA00022741"/>
    </source>
</evidence>
<evidence type="ECO:0000313" key="18">
    <source>
        <dbReference type="Proteomes" id="UP000290900"/>
    </source>
</evidence>
<evidence type="ECO:0000256" key="3">
    <source>
        <dbReference type="ARBA" id="ARBA00022679"/>
    </source>
</evidence>
<evidence type="ECO:0000256" key="8">
    <source>
        <dbReference type="ARBA" id="ARBA00022840"/>
    </source>
</evidence>
<dbReference type="InterPro" id="IPR016135">
    <property type="entry name" value="UBQ-conjugating_enzyme/RWD"/>
</dbReference>
<keyword evidence="5" id="KW-0547">Nucleotide-binding</keyword>
<dbReference type="GO" id="GO:0005524">
    <property type="term" value="F:ATP binding"/>
    <property type="evidence" value="ECO:0007669"/>
    <property type="project" value="UniProtKB-KW"/>
</dbReference>
<dbReference type="STRING" id="13370.A0A448YR48"/>
<dbReference type="GO" id="GO:0005789">
    <property type="term" value="C:endoplasmic reticulum membrane"/>
    <property type="evidence" value="ECO:0007669"/>
    <property type="project" value="UniProtKB-SubCell"/>
</dbReference>
<evidence type="ECO:0000256" key="12">
    <source>
        <dbReference type="ARBA" id="ARBA00041570"/>
    </source>
</evidence>
<sequence length="249" mass="28709">MPQQAYKRLVKEYKQIRENPPPYIIARPSESNILDWHYVITGPPGTPYEGGQYHGRVTFPSEYPFKPPRIKMCTPSGRFEINQRICLSMSDFHEELWNPSWSVATIINGLLSFMTSDERTTGSIVTPESTKRELARRSKYFNLHSNLPFQKNFPELCEQNKLDIEEAELRKQKRLMEGPADEEKVAEEVTTSIDKIQDPEDKIRAKQIQEATLKNNLKKQKKSQNGLLKLSVVLLAIFVGLVLRFNTLA</sequence>
<evidence type="ECO:0000256" key="11">
    <source>
        <dbReference type="ARBA" id="ARBA00039885"/>
    </source>
</evidence>